<keyword evidence="1" id="KW-0812">Transmembrane</keyword>
<reference evidence="3 4" key="1">
    <citation type="submission" date="2016-06" db="EMBL/GenBank/DDBJ databases">
        <authorList>
            <person name="Rodrigo-Torres L."/>
            <person name="Arahal D.R."/>
        </authorList>
    </citation>
    <scope>NUCLEOTIDE SEQUENCE [LARGE SCALE GENOMIC DNA]</scope>
    <source>
        <strain evidence="3 4">CECT 5116</strain>
    </source>
</reference>
<feature type="transmembrane region" description="Helical" evidence="1">
    <location>
        <begin position="26"/>
        <end position="45"/>
    </location>
</feature>
<feature type="transmembrane region" description="Helical" evidence="1">
    <location>
        <begin position="93"/>
        <end position="114"/>
    </location>
</feature>
<dbReference type="Pfam" id="PF05987">
    <property type="entry name" value="DUF898"/>
    <property type="match status" value="1"/>
</dbReference>
<proteinExistence type="predicted"/>
<organism evidence="2 5">
    <name type="scientific">Marinomonas gallaica</name>
    <dbReference type="NCBI Taxonomy" id="1806667"/>
    <lineage>
        <taxon>Bacteria</taxon>
        <taxon>Pseudomonadati</taxon>
        <taxon>Pseudomonadota</taxon>
        <taxon>Gammaproteobacteria</taxon>
        <taxon>Oceanospirillales</taxon>
        <taxon>Oceanospirillaceae</taxon>
        <taxon>Marinomonas</taxon>
    </lineage>
</organism>
<feature type="transmembrane region" description="Helical" evidence="1">
    <location>
        <begin position="190"/>
        <end position="212"/>
    </location>
</feature>
<evidence type="ECO:0000313" key="4">
    <source>
        <dbReference type="Proteomes" id="UP000092840"/>
    </source>
</evidence>
<feature type="transmembrane region" description="Helical" evidence="1">
    <location>
        <begin position="224"/>
        <end position="245"/>
    </location>
</feature>
<dbReference type="RefSeq" id="WP_067032130.1">
    <property type="nucleotide sequence ID" value="NZ_FLRA01000003.1"/>
</dbReference>
<keyword evidence="1" id="KW-0472">Membrane</keyword>
<dbReference type="EMBL" id="FLRA01000003">
    <property type="protein sequence ID" value="SBT16688.1"/>
    <property type="molecule type" value="Genomic_DNA"/>
</dbReference>
<keyword evidence="4" id="KW-1185">Reference proteome</keyword>
<dbReference type="Proteomes" id="UP000092840">
    <property type="component" value="Unassembled WGS sequence"/>
</dbReference>
<dbReference type="Proteomes" id="UP000092871">
    <property type="component" value="Unassembled WGS sequence"/>
</dbReference>
<dbReference type="EMBL" id="FLRB01000006">
    <property type="protein sequence ID" value="SBT20404.1"/>
    <property type="molecule type" value="Genomic_DNA"/>
</dbReference>
<sequence>MDSSLSTDTRVSAISFSAGKWEYFKLWIVNLVLTVVTLGIYSAWAKVRNTQYLYGHTQIEGHRLQYLATPMQLLKGRLIALVLFIIYMLSSAFMPLVAALLALVVMFVTPYLMVKGLQFSLRHTAYRNVRFGFTGSIGGAYMNFMLLPLLGVLSLGLAMPWVIFRTSHYIYNNILFGKHEFEADLSVKTFYKAGLIAFALFMVPVVLLFLMGMQTMSAAGGPPLGMVFASYALFFVAFSVFHVIIRNHIMNGLSARNLVSFRSDLQIGRYLGVMASNALIVVFTLGLGFPVAQVRMNKLLADATEVHLTPEVDRLVASSSELDSAFGEEMSGFFDADLSIT</sequence>
<evidence type="ECO:0000313" key="2">
    <source>
        <dbReference type="EMBL" id="SBT16688.1"/>
    </source>
</evidence>
<evidence type="ECO:0000313" key="3">
    <source>
        <dbReference type="EMBL" id="SBT20404.1"/>
    </source>
</evidence>
<name>A0A1C3JN59_9GAMM</name>
<feature type="transmembrane region" description="Helical" evidence="1">
    <location>
        <begin position="140"/>
        <end position="163"/>
    </location>
</feature>
<reference evidence="2 5" key="2">
    <citation type="submission" date="2016-06" db="EMBL/GenBank/DDBJ databases">
        <authorList>
            <person name="Kjaerup R.B."/>
            <person name="Dalgaard T.S."/>
            <person name="Juul-Madsen H.R."/>
        </authorList>
    </citation>
    <scope>NUCLEOTIDE SEQUENCE [LARGE SCALE GENOMIC DNA]</scope>
    <source>
        <strain evidence="2 5">CECT 5115</strain>
    </source>
</reference>
<protein>
    <submittedName>
        <fullName evidence="2">Inner membrane protein YjgN</fullName>
    </submittedName>
</protein>
<evidence type="ECO:0000313" key="5">
    <source>
        <dbReference type="Proteomes" id="UP000092871"/>
    </source>
</evidence>
<dbReference type="OrthoDB" id="9765721at2"/>
<accession>A0A1C3JN59</accession>
<keyword evidence="1" id="KW-1133">Transmembrane helix</keyword>
<dbReference type="InterPro" id="IPR010295">
    <property type="entry name" value="DUF898"/>
</dbReference>
<evidence type="ECO:0000256" key="1">
    <source>
        <dbReference type="SAM" id="Phobius"/>
    </source>
</evidence>
<gene>
    <name evidence="2" type="primary">yjgN</name>
    <name evidence="2" type="ORF">MGA5115_00770</name>
    <name evidence="3" type="ORF">MGA5116_00988</name>
</gene>
<dbReference type="AlphaFoldDB" id="A0A1C3JN59"/>
<feature type="transmembrane region" description="Helical" evidence="1">
    <location>
        <begin position="267"/>
        <end position="289"/>
    </location>
</feature>